<dbReference type="InterPro" id="IPR000182">
    <property type="entry name" value="GNAT_dom"/>
</dbReference>
<accession>A0A926RT21</accession>
<comment type="caution">
    <text evidence="2">The sequence shown here is derived from an EMBL/GenBank/DDBJ whole genome shotgun (WGS) entry which is preliminary data.</text>
</comment>
<evidence type="ECO:0000313" key="2">
    <source>
        <dbReference type="EMBL" id="MBD1371128.1"/>
    </source>
</evidence>
<sequence>MDINLIQLAHYKPEYRAVLNDFYLPKEQLQFTALPKDALHTCSHEVHRFPIVILHETIPVGFFVLNTGRDIQKYTLNLKAIFVRALSINYADQGKGYAEAGMKKLPHFVSQYFPSFTEILLVVNDKNEPGRRLYLKAGFTDTGRKSEGPIGRQSIFSYAL</sequence>
<reference evidence="2" key="1">
    <citation type="submission" date="2020-09" db="EMBL/GenBank/DDBJ databases">
        <title>A novel bacterium of genus Hazenella, isolated from South China Sea.</title>
        <authorList>
            <person name="Huang H."/>
            <person name="Mo K."/>
            <person name="Hu Y."/>
        </authorList>
    </citation>
    <scope>NUCLEOTIDE SEQUENCE</scope>
    <source>
        <strain evidence="2">IB182357</strain>
    </source>
</reference>
<dbReference type="AlphaFoldDB" id="A0A926RT21"/>
<feature type="domain" description="N-acetyltransferase" evidence="1">
    <location>
        <begin position="1"/>
        <end position="160"/>
    </location>
</feature>
<protein>
    <submittedName>
        <fullName evidence="2">GNAT family N-acetyltransferase</fullName>
    </submittedName>
</protein>
<gene>
    <name evidence="2" type="ORF">IC620_01985</name>
</gene>
<dbReference type="GO" id="GO:0016747">
    <property type="term" value="F:acyltransferase activity, transferring groups other than amino-acyl groups"/>
    <property type="evidence" value="ECO:0007669"/>
    <property type="project" value="InterPro"/>
</dbReference>
<evidence type="ECO:0000313" key="3">
    <source>
        <dbReference type="Proteomes" id="UP000661691"/>
    </source>
</evidence>
<dbReference type="Gene3D" id="3.40.630.30">
    <property type="match status" value="1"/>
</dbReference>
<dbReference type="Pfam" id="PF00583">
    <property type="entry name" value="Acetyltransf_1"/>
    <property type="match status" value="1"/>
</dbReference>
<dbReference type="PROSITE" id="PS51186">
    <property type="entry name" value="GNAT"/>
    <property type="match status" value="1"/>
</dbReference>
<dbReference type="SUPFAM" id="SSF55729">
    <property type="entry name" value="Acyl-CoA N-acyltransferases (Nat)"/>
    <property type="match status" value="1"/>
</dbReference>
<organism evidence="2 3">
    <name type="scientific">Polycladospora coralii</name>
    <dbReference type="NCBI Taxonomy" id="2771432"/>
    <lineage>
        <taxon>Bacteria</taxon>
        <taxon>Bacillati</taxon>
        <taxon>Bacillota</taxon>
        <taxon>Bacilli</taxon>
        <taxon>Bacillales</taxon>
        <taxon>Thermoactinomycetaceae</taxon>
        <taxon>Polycladospora</taxon>
    </lineage>
</organism>
<dbReference type="Proteomes" id="UP000661691">
    <property type="component" value="Unassembled WGS sequence"/>
</dbReference>
<proteinExistence type="predicted"/>
<dbReference type="InterPro" id="IPR016181">
    <property type="entry name" value="Acyl_CoA_acyltransferase"/>
</dbReference>
<dbReference type="EMBL" id="JACXAH010000002">
    <property type="protein sequence ID" value="MBD1371128.1"/>
    <property type="molecule type" value="Genomic_DNA"/>
</dbReference>
<keyword evidence="3" id="KW-1185">Reference proteome</keyword>
<name>A0A926RT21_9BACL</name>
<evidence type="ECO:0000259" key="1">
    <source>
        <dbReference type="PROSITE" id="PS51186"/>
    </source>
</evidence>